<dbReference type="Gene3D" id="1.10.8.60">
    <property type="match status" value="1"/>
</dbReference>
<dbReference type="EMBL" id="BSXW01012487">
    <property type="protein sequence ID" value="GMF65626.1"/>
    <property type="molecule type" value="Genomic_DNA"/>
</dbReference>
<dbReference type="Pfam" id="PF17862">
    <property type="entry name" value="AAA_lid_3"/>
    <property type="match status" value="1"/>
</dbReference>
<evidence type="ECO:0000259" key="1">
    <source>
        <dbReference type="Pfam" id="PF17862"/>
    </source>
</evidence>
<gene>
    <name evidence="2" type="ORF">Plil01_001825800</name>
</gene>
<evidence type="ECO:0000313" key="3">
    <source>
        <dbReference type="Proteomes" id="UP001165083"/>
    </source>
</evidence>
<dbReference type="AlphaFoldDB" id="A0A9W6YET1"/>
<evidence type="ECO:0000313" key="2">
    <source>
        <dbReference type="EMBL" id="GMF65626.1"/>
    </source>
</evidence>
<feature type="domain" description="AAA ATPase AAA+ lid" evidence="1">
    <location>
        <begin position="6"/>
        <end position="38"/>
    </location>
</feature>
<organism evidence="2 3">
    <name type="scientific">Phytophthora lilii</name>
    <dbReference type="NCBI Taxonomy" id="2077276"/>
    <lineage>
        <taxon>Eukaryota</taxon>
        <taxon>Sar</taxon>
        <taxon>Stramenopiles</taxon>
        <taxon>Oomycota</taxon>
        <taxon>Peronosporomycetes</taxon>
        <taxon>Peronosporales</taxon>
        <taxon>Peronosporaceae</taxon>
        <taxon>Phytophthora</taxon>
    </lineage>
</organism>
<name>A0A9W6YET1_9STRA</name>
<protein>
    <submittedName>
        <fullName evidence="2">Unnamed protein product</fullName>
    </submittedName>
</protein>
<accession>A0A9W6YET1</accession>
<dbReference type="OrthoDB" id="194141at2759"/>
<proteinExistence type="predicted"/>
<reference evidence="2" key="1">
    <citation type="submission" date="2023-04" db="EMBL/GenBank/DDBJ databases">
        <title>Phytophthora lilii NBRC 32176.</title>
        <authorList>
            <person name="Ichikawa N."/>
            <person name="Sato H."/>
            <person name="Tonouchi N."/>
        </authorList>
    </citation>
    <scope>NUCLEOTIDE SEQUENCE</scope>
    <source>
        <strain evidence="2">NBRC 32176</strain>
    </source>
</reference>
<sequence>MSLADDVDLEEFVMSKDELSGADIKAVCTEAGLLALRERPLHLPDRLGRSDEIRLGSQDVTAKLGLEVFPEGSFCTRNEEPLNRPDFFAVFELQPMTSFTSNRLARFTRFNRWLSSRTARRLVSGFCMALLVMASWTDSAQLVGSSKAWRRQLWIALAHLIMVLEVAAAKQ</sequence>
<comment type="caution">
    <text evidence="2">The sequence shown here is derived from an EMBL/GenBank/DDBJ whole genome shotgun (WGS) entry which is preliminary data.</text>
</comment>
<dbReference type="Proteomes" id="UP001165083">
    <property type="component" value="Unassembled WGS sequence"/>
</dbReference>
<dbReference type="InterPro" id="IPR041569">
    <property type="entry name" value="AAA_lid_3"/>
</dbReference>
<keyword evidence="3" id="KW-1185">Reference proteome</keyword>